<evidence type="ECO:0000313" key="3">
    <source>
        <dbReference type="Proteomes" id="UP001066276"/>
    </source>
</evidence>
<protein>
    <submittedName>
        <fullName evidence="2">Uncharacterized protein</fullName>
    </submittedName>
</protein>
<dbReference type="EMBL" id="JANPWB010000015">
    <property type="protein sequence ID" value="KAJ1090442.1"/>
    <property type="molecule type" value="Genomic_DNA"/>
</dbReference>
<gene>
    <name evidence="2" type="ORF">NDU88_003574</name>
</gene>
<proteinExistence type="predicted"/>
<evidence type="ECO:0000313" key="2">
    <source>
        <dbReference type="EMBL" id="KAJ1090442.1"/>
    </source>
</evidence>
<reference evidence="2" key="1">
    <citation type="journal article" date="2022" name="bioRxiv">
        <title>Sequencing and chromosome-scale assembly of the giantPleurodeles waltlgenome.</title>
        <authorList>
            <person name="Brown T."/>
            <person name="Elewa A."/>
            <person name="Iarovenko S."/>
            <person name="Subramanian E."/>
            <person name="Araus A.J."/>
            <person name="Petzold A."/>
            <person name="Susuki M."/>
            <person name="Suzuki K.-i.T."/>
            <person name="Hayashi T."/>
            <person name="Toyoda A."/>
            <person name="Oliveira C."/>
            <person name="Osipova E."/>
            <person name="Leigh N.D."/>
            <person name="Simon A."/>
            <person name="Yun M.H."/>
        </authorList>
    </citation>
    <scope>NUCLEOTIDE SEQUENCE</scope>
    <source>
        <strain evidence="2">20211129_DDA</strain>
        <tissue evidence="2">Liver</tissue>
    </source>
</reference>
<keyword evidence="3" id="KW-1185">Reference proteome</keyword>
<comment type="caution">
    <text evidence="2">The sequence shown here is derived from an EMBL/GenBank/DDBJ whole genome shotgun (WGS) entry which is preliminary data.</text>
</comment>
<dbReference type="Proteomes" id="UP001066276">
    <property type="component" value="Chromosome 11"/>
</dbReference>
<feature type="region of interest" description="Disordered" evidence="1">
    <location>
        <begin position="1"/>
        <end position="66"/>
    </location>
</feature>
<name>A0AAV7LHF4_PLEWA</name>
<evidence type="ECO:0000256" key="1">
    <source>
        <dbReference type="SAM" id="MobiDB-lite"/>
    </source>
</evidence>
<organism evidence="2 3">
    <name type="scientific">Pleurodeles waltl</name>
    <name type="common">Iberian ribbed newt</name>
    <dbReference type="NCBI Taxonomy" id="8319"/>
    <lineage>
        <taxon>Eukaryota</taxon>
        <taxon>Metazoa</taxon>
        <taxon>Chordata</taxon>
        <taxon>Craniata</taxon>
        <taxon>Vertebrata</taxon>
        <taxon>Euteleostomi</taxon>
        <taxon>Amphibia</taxon>
        <taxon>Batrachia</taxon>
        <taxon>Caudata</taxon>
        <taxon>Salamandroidea</taxon>
        <taxon>Salamandridae</taxon>
        <taxon>Pleurodelinae</taxon>
        <taxon>Pleurodeles</taxon>
    </lineage>
</organism>
<accession>A0AAV7LHF4</accession>
<dbReference type="AlphaFoldDB" id="A0AAV7LHF4"/>
<sequence>MTHAGVGAAPVHGPTWAGEYPDRRSREKQRRGARTAQAVTPGGADRGALWPTQTRTGPSEERGAEGLEKWLSWDRVLAADRATIHQRQCRQ</sequence>